<evidence type="ECO:0000313" key="1">
    <source>
        <dbReference type="EMBL" id="QLG05184.1"/>
    </source>
</evidence>
<name>A0A7S6C7J6_PSEAI</name>
<sequence>MGGVIAIHQIASSARKFRGYLNVPRAVPEPLGKQTSISS</sequence>
<protein>
    <submittedName>
        <fullName evidence="1">Uncharacterized protein</fullName>
    </submittedName>
</protein>
<accession>A0A7S6C7J6</accession>
<organism evidence="1">
    <name type="scientific">Pseudomonas aeruginosa</name>
    <dbReference type="NCBI Taxonomy" id="287"/>
    <lineage>
        <taxon>Bacteria</taxon>
        <taxon>Pseudomonadati</taxon>
        <taxon>Pseudomonadota</taxon>
        <taxon>Gammaproteobacteria</taxon>
        <taxon>Pseudomonadales</taxon>
        <taxon>Pseudomonadaceae</taxon>
        <taxon>Pseudomonas</taxon>
    </lineage>
</organism>
<dbReference type="EMBL" id="MN894888">
    <property type="protein sequence ID" value="QLG05184.1"/>
    <property type="molecule type" value="Genomic_DNA"/>
</dbReference>
<dbReference type="AlphaFoldDB" id="A0A7S6C7J6"/>
<reference evidence="1" key="1">
    <citation type="submission" date="2019-12" db="EMBL/GenBank/DDBJ databases">
        <title>Compelete sequence of pSE5369-VIM.</title>
        <authorList>
            <person name="Zhou D."/>
        </authorList>
    </citation>
    <scope>NUCLEOTIDE SEQUENCE</scope>
    <source>
        <strain evidence="1">SE5369</strain>
        <plasmid evidence="1">pSE5369-VIM</plasmid>
    </source>
</reference>
<proteinExistence type="predicted"/>
<geneLocation type="plasmid" evidence="1">
    <name>pSE5369-VIM</name>
</geneLocation>
<keyword evidence="1" id="KW-0614">Plasmid</keyword>